<keyword evidence="11" id="KW-1185">Reference proteome</keyword>
<evidence type="ECO:0000256" key="6">
    <source>
        <dbReference type="ARBA" id="ARBA00023136"/>
    </source>
</evidence>
<keyword evidence="3 8" id="KW-0812">Transmembrane</keyword>
<accession>A0A0V0SEN9</accession>
<dbReference type="InterPro" id="IPR004178">
    <property type="entry name" value="CaM-bd_dom"/>
</dbReference>
<dbReference type="Pfam" id="PF07885">
    <property type="entry name" value="Ion_trans_2"/>
    <property type="match status" value="1"/>
</dbReference>
<sequence length="847" mass="94737">LVVCKTKLIIIVVVVVVVVIIMASHKSNLNRQQALKSCHSFGRICPINNSSSSSKAAKTGHGCSSSTFTATCSMDEGCGVVGACSSGDLQAPVPAVGATTTVVDLNDVDGTVGGDSAEAVDEGEGELLVKTTDNKLSALFKGGNFSMDGHLRNRLQHAPQALCHSADCIDGQYPDASNGLCPLCGRAATLVRRPMSPSSDARNAIYEVSNDFIKLFGSKRQYGLLLSGPVDLATPDQQSHYPSRLSSDKSDQQLLQSGPAAAIQTAPLMPRPPGNYLLPKRKSAYGVLWKDKQNWRQKLRTRKRLFYQRNKVCDLCLLFALAGILITVLEAELTSHQFLLKNKQNICFLLEEYICKKLMKASGIFNFLNGNSFEWIVFYVVPIISVVFVSVDLFSGAFLAVEKSPPLMKLELLSFGCLVNGYFEANYNTIQSELIAAKKIIKQIDHCLKMKFKVHRLWISCRDATAIFSQVLRSIIVVTTLVLLFLILMYHATEVKILVNDSDAQDWRVAVTWQRVAQATLELVVCAVCPIPVSIPWSVLDKTHRKLLVTQVPLDTVLSMPMFFRFYLICRFMALRSRQFRDAATRSIAALNHISVNFTFVLKTLMHENPLRVLIIFTVFFWIIMAWILRQCEQFDTIEDQIKYMNSLWFIIITFMSIGYGDVTPHTYCGRTVAISTGIVGAGVSSALIAVISRKLELSRSEKHVNNFMADSKLARERKHAAAAVLQHTWFIHKFRCLHFPRDEMKLRHHQKKFLAAITEFQRIKWEQRKVADESNALIDVAKLQSDMHEILFEMQRVQEFLVSKVDILMKQLDKLERTLTTGTGSNNAVLVTAAASRREETLPGIV</sequence>
<dbReference type="InterPro" id="IPR036122">
    <property type="entry name" value="CaM-bd_dom_sf"/>
</dbReference>
<dbReference type="InterPro" id="IPR013099">
    <property type="entry name" value="K_chnl_dom"/>
</dbReference>
<evidence type="ECO:0000256" key="2">
    <source>
        <dbReference type="ARBA" id="ARBA00022448"/>
    </source>
</evidence>
<comment type="caution">
    <text evidence="10">The sequence shown here is derived from an EMBL/GenBank/DDBJ whole genome shotgun (WGS) entry which is preliminary data.</text>
</comment>
<feature type="transmembrane region" description="Helical" evidence="8">
    <location>
        <begin position="312"/>
        <end position="329"/>
    </location>
</feature>
<feature type="transmembrane region" description="Helical" evidence="8">
    <location>
        <begin position="557"/>
        <end position="575"/>
    </location>
</feature>
<dbReference type="InterPro" id="IPR015449">
    <property type="entry name" value="K_chnl_Ca-activ_SK"/>
</dbReference>
<feature type="domain" description="Calmodulin-binding" evidence="9">
    <location>
        <begin position="711"/>
        <end position="787"/>
    </location>
</feature>
<feature type="transmembrane region" description="Helical" evidence="8">
    <location>
        <begin position="611"/>
        <end position="630"/>
    </location>
</feature>
<evidence type="ECO:0000256" key="5">
    <source>
        <dbReference type="ARBA" id="ARBA00023065"/>
    </source>
</evidence>
<feature type="transmembrane region" description="Helical" evidence="8">
    <location>
        <begin position="673"/>
        <end position="693"/>
    </location>
</feature>
<gene>
    <name evidence="10" type="primary">SK</name>
    <name evidence="10" type="ORF">T07_6448</name>
</gene>
<dbReference type="Proteomes" id="UP000054630">
    <property type="component" value="Unassembled WGS sequence"/>
</dbReference>
<feature type="transmembrane region" description="Helical" evidence="8">
    <location>
        <begin position="6"/>
        <end position="23"/>
    </location>
</feature>
<protein>
    <submittedName>
        <fullName evidence="10">Small conductance calcium-activated potassium channel protein</fullName>
    </submittedName>
</protein>
<keyword evidence="7 10" id="KW-0407">Ion channel</keyword>
<evidence type="ECO:0000256" key="3">
    <source>
        <dbReference type="ARBA" id="ARBA00022692"/>
    </source>
</evidence>
<dbReference type="EMBL" id="JYDL01000013">
    <property type="protein sequence ID" value="KRX25245.1"/>
    <property type="molecule type" value="Genomic_DNA"/>
</dbReference>
<dbReference type="Pfam" id="PF03530">
    <property type="entry name" value="SK_channel"/>
    <property type="match status" value="2"/>
</dbReference>
<dbReference type="GO" id="GO:0005516">
    <property type="term" value="F:calmodulin binding"/>
    <property type="evidence" value="ECO:0007669"/>
    <property type="project" value="InterPro"/>
</dbReference>
<evidence type="ECO:0000256" key="8">
    <source>
        <dbReference type="SAM" id="Phobius"/>
    </source>
</evidence>
<feature type="transmembrane region" description="Helical" evidence="8">
    <location>
        <begin position="471"/>
        <end position="492"/>
    </location>
</feature>
<dbReference type="SUPFAM" id="SSF81327">
    <property type="entry name" value="Small-conductance potassium channel"/>
    <property type="match status" value="1"/>
</dbReference>
<dbReference type="GO" id="GO:0016286">
    <property type="term" value="F:small conductance calcium-activated potassium channel activity"/>
    <property type="evidence" value="ECO:0007669"/>
    <property type="project" value="InterPro"/>
</dbReference>
<feature type="transmembrane region" description="Helical" evidence="8">
    <location>
        <begin position="376"/>
        <end position="401"/>
    </location>
</feature>
<comment type="subcellular location">
    <subcellularLocation>
        <location evidence="1">Membrane</location>
        <topology evidence="1">Multi-pass membrane protein</topology>
    </subcellularLocation>
</comment>
<evidence type="ECO:0000256" key="4">
    <source>
        <dbReference type="ARBA" id="ARBA00022989"/>
    </source>
</evidence>
<keyword evidence="6 8" id="KW-0472">Membrane</keyword>
<reference evidence="10 11" key="1">
    <citation type="submission" date="2015-01" db="EMBL/GenBank/DDBJ databases">
        <title>Evolution of Trichinella species and genotypes.</title>
        <authorList>
            <person name="Korhonen P.K."/>
            <person name="Edoardo P."/>
            <person name="Giuseppe L.R."/>
            <person name="Gasser R.B."/>
        </authorList>
    </citation>
    <scope>NUCLEOTIDE SEQUENCE [LARGE SCALE GENOMIC DNA]</scope>
    <source>
        <strain evidence="10">ISS37</strain>
    </source>
</reference>
<evidence type="ECO:0000313" key="11">
    <source>
        <dbReference type="Proteomes" id="UP000054630"/>
    </source>
</evidence>
<dbReference type="OrthoDB" id="73653at2759"/>
<keyword evidence="2" id="KW-0813">Transport</keyword>
<evidence type="ECO:0000256" key="1">
    <source>
        <dbReference type="ARBA" id="ARBA00004141"/>
    </source>
</evidence>
<dbReference type="Gene3D" id="1.10.287.70">
    <property type="match status" value="2"/>
</dbReference>
<evidence type="ECO:0000313" key="10">
    <source>
        <dbReference type="EMBL" id="KRX25245.1"/>
    </source>
</evidence>
<keyword evidence="4 8" id="KW-1133">Transmembrane helix</keyword>
<dbReference type="Pfam" id="PF02888">
    <property type="entry name" value="CaMBD"/>
    <property type="match status" value="1"/>
</dbReference>
<evidence type="ECO:0000259" key="9">
    <source>
        <dbReference type="SMART" id="SM01053"/>
    </source>
</evidence>
<dbReference type="SMART" id="SM01053">
    <property type="entry name" value="CaMBD"/>
    <property type="match status" value="1"/>
</dbReference>
<dbReference type="AlphaFoldDB" id="A0A0V0SEN9"/>
<dbReference type="GO" id="GO:0016020">
    <property type="term" value="C:membrane"/>
    <property type="evidence" value="ECO:0007669"/>
    <property type="project" value="UniProtKB-SubCell"/>
</dbReference>
<evidence type="ECO:0000256" key="7">
    <source>
        <dbReference type="ARBA" id="ARBA00023303"/>
    </source>
</evidence>
<feature type="non-terminal residue" evidence="10">
    <location>
        <position position="1"/>
    </location>
</feature>
<dbReference type="STRING" id="6336.A0A0V0SEN9"/>
<organism evidence="10 11">
    <name type="scientific">Trichinella nelsoni</name>
    <dbReference type="NCBI Taxonomy" id="6336"/>
    <lineage>
        <taxon>Eukaryota</taxon>
        <taxon>Metazoa</taxon>
        <taxon>Ecdysozoa</taxon>
        <taxon>Nematoda</taxon>
        <taxon>Enoplea</taxon>
        <taxon>Dorylaimia</taxon>
        <taxon>Trichinellida</taxon>
        <taxon>Trichinellidae</taxon>
        <taxon>Trichinella</taxon>
    </lineage>
</organism>
<feature type="transmembrane region" description="Helical" evidence="8">
    <location>
        <begin position="642"/>
        <end position="661"/>
    </location>
</feature>
<name>A0A0V0SEN9_9BILA</name>
<dbReference type="SUPFAM" id="SSF81324">
    <property type="entry name" value="Voltage-gated potassium channels"/>
    <property type="match status" value="1"/>
</dbReference>
<keyword evidence="5" id="KW-0406">Ion transport</keyword>
<dbReference type="PANTHER" id="PTHR10153">
    <property type="entry name" value="SMALL CONDUCTANCE CALCIUM-ACTIVATED POTASSIUM CHANNEL"/>
    <property type="match status" value="1"/>
</dbReference>
<proteinExistence type="predicted"/>